<dbReference type="EMBL" id="QTSX02002910">
    <property type="protein sequence ID" value="KAJ9073399.1"/>
    <property type="molecule type" value="Genomic_DNA"/>
</dbReference>
<accession>A0ACC2TFH3</accession>
<evidence type="ECO:0000313" key="1">
    <source>
        <dbReference type="EMBL" id="KAJ9073399.1"/>
    </source>
</evidence>
<evidence type="ECO:0000313" key="2">
    <source>
        <dbReference type="Proteomes" id="UP001165960"/>
    </source>
</evidence>
<comment type="caution">
    <text evidence="1">The sequence shown here is derived from an EMBL/GenBank/DDBJ whole genome shotgun (WGS) entry which is preliminary data.</text>
</comment>
<proteinExistence type="predicted"/>
<dbReference type="Proteomes" id="UP001165960">
    <property type="component" value="Unassembled WGS sequence"/>
</dbReference>
<sequence>MQAELVQQSADLAFLFDGYHTVSELQDCLKLCQSHERADSQTQVRKDKEVITLLQAELATHEKRITSLKDNLDITCQENKVYQDELDKQQLLLDAFQSQLDRTNSKIMAVNLQAMSINSKSHHNPLRSSSPEFYHSYKSDDDHTWLAPNCHGRFHHAGHYLPKQEGSKSQKTFVKINQVNRFKSNGQSKMGYGCSSLSAETSSSFQIDIDKLA</sequence>
<organism evidence="1 2">
    <name type="scientific">Entomophthora muscae</name>
    <dbReference type="NCBI Taxonomy" id="34485"/>
    <lineage>
        <taxon>Eukaryota</taxon>
        <taxon>Fungi</taxon>
        <taxon>Fungi incertae sedis</taxon>
        <taxon>Zoopagomycota</taxon>
        <taxon>Entomophthoromycotina</taxon>
        <taxon>Entomophthoromycetes</taxon>
        <taxon>Entomophthorales</taxon>
        <taxon>Entomophthoraceae</taxon>
        <taxon>Entomophthora</taxon>
    </lineage>
</organism>
<protein>
    <submittedName>
        <fullName evidence="1">Uncharacterized protein</fullName>
    </submittedName>
</protein>
<gene>
    <name evidence="1" type="ORF">DSO57_1016940</name>
</gene>
<reference evidence="1" key="1">
    <citation type="submission" date="2022-04" db="EMBL/GenBank/DDBJ databases">
        <title>Genome of the entomopathogenic fungus Entomophthora muscae.</title>
        <authorList>
            <person name="Elya C."/>
            <person name="Lovett B.R."/>
            <person name="Lee E."/>
            <person name="Macias A.M."/>
            <person name="Hajek A.E."/>
            <person name="De Bivort B.L."/>
            <person name="Kasson M.T."/>
            <person name="De Fine Licht H.H."/>
            <person name="Stajich J.E."/>
        </authorList>
    </citation>
    <scope>NUCLEOTIDE SEQUENCE</scope>
    <source>
        <strain evidence="1">Berkeley</strain>
    </source>
</reference>
<name>A0ACC2TFH3_9FUNG</name>
<keyword evidence="2" id="KW-1185">Reference proteome</keyword>